<feature type="repeat" description="WD" evidence="6">
    <location>
        <begin position="347"/>
        <end position="363"/>
    </location>
</feature>
<accession>A0AAN9V3Q3</accession>
<comment type="function">
    <text evidence="1 7">DNA-binding protein that binds to both single- and double-stranded DNA. Binds preferentially to UV-damaged DNA. May be involved in DNA-metabolic processes.</text>
</comment>
<evidence type="ECO:0000256" key="5">
    <source>
        <dbReference type="ARBA" id="ARBA00022737"/>
    </source>
</evidence>
<evidence type="ECO:0000256" key="8">
    <source>
        <dbReference type="SAM" id="MobiDB-lite"/>
    </source>
</evidence>
<dbReference type="InterPro" id="IPR015943">
    <property type="entry name" value="WD40/YVTN_repeat-like_dom_sf"/>
</dbReference>
<dbReference type="Gene3D" id="2.130.10.10">
    <property type="entry name" value="YVTN repeat-like/Quinoprotein amine dehydrogenase"/>
    <property type="match status" value="2"/>
</dbReference>
<keyword evidence="7" id="KW-0238">DNA-binding</keyword>
<dbReference type="InterPro" id="IPR001680">
    <property type="entry name" value="WD40_rpt"/>
</dbReference>
<evidence type="ECO:0000256" key="4">
    <source>
        <dbReference type="ARBA" id="ARBA00022574"/>
    </source>
</evidence>
<dbReference type="SMART" id="SM00320">
    <property type="entry name" value="WD40"/>
    <property type="match status" value="5"/>
</dbReference>
<name>A0AAN9V3Q3_9PEZI</name>
<dbReference type="Pfam" id="PF00400">
    <property type="entry name" value="WD40"/>
    <property type="match status" value="2"/>
</dbReference>
<organism evidence="9 10">
    <name type="scientific">Diatrype stigma</name>
    <dbReference type="NCBI Taxonomy" id="117547"/>
    <lineage>
        <taxon>Eukaryota</taxon>
        <taxon>Fungi</taxon>
        <taxon>Dikarya</taxon>
        <taxon>Ascomycota</taxon>
        <taxon>Pezizomycotina</taxon>
        <taxon>Sordariomycetes</taxon>
        <taxon>Xylariomycetidae</taxon>
        <taxon>Xylariales</taxon>
        <taxon>Diatrypaceae</taxon>
        <taxon>Diatrype</taxon>
    </lineage>
</organism>
<proteinExistence type="inferred from homology"/>
<dbReference type="SUPFAM" id="SSF50978">
    <property type="entry name" value="WD40 repeat-like"/>
    <property type="match status" value="1"/>
</dbReference>
<reference evidence="9 10" key="1">
    <citation type="submission" date="2024-02" db="EMBL/GenBank/DDBJ databases">
        <title>De novo assembly and annotation of 12 fungi associated with fruit tree decline syndrome in Ontario, Canada.</title>
        <authorList>
            <person name="Sulman M."/>
            <person name="Ellouze W."/>
            <person name="Ilyukhin E."/>
        </authorList>
    </citation>
    <scope>NUCLEOTIDE SEQUENCE [LARGE SCALE GENOMIC DNA]</scope>
    <source>
        <strain evidence="9 10">M11/M66-122</strain>
    </source>
</reference>
<keyword evidence="7" id="KW-0227">DNA damage</keyword>
<dbReference type="InterPro" id="IPR050853">
    <property type="entry name" value="WD_repeat_DNA-damage-binding"/>
</dbReference>
<keyword evidence="10" id="KW-1185">Reference proteome</keyword>
<gene>
    <name evidence="9" type="ORF">SLS62_000570</name>
</gene>
<evidence type="ECO:0000313" key="9">
    <source>
        <dbReference type="EMBL" id="KAK7757555.1"/>
    </source>
</evidence>
<evidence type="ECO:0000256" key="2">
    <source>
        <dbReference type="ARBA" id="ARBA00005434"/>
    </source>
</evidence>
<comment type="caution">
    <text evidence="9">The sequence shown here is derived from an EMBL/GenBank/DDBJ whole genome shotgun (WGS) entry which is preliminary data.</text>
</comment>
<dbReference type="GO" id="GO:2000001">
    <property type="term" value="P:regulation of DNA damage checkpoint"/>
    <property type="evidence" value="ECO:0007669"/>
    <property type="project" value="TreeGrafter"/>
</dbReference>
<dbReference type="PROSITE" id="PS50082">
    <property type="entry name" value="WD_REPEATS_2"/>
    <property type="match status" value="1"/>
</dbReference>
<protein>
    <recommendedName>
        <fullName evidence="3 7">DNA damage-binding protein CMR1</fullName>
    </recommendedName>
</protein>
<evidence type="ECO:0000313" key="10">
    <source>
        <dbReference type="Proteomes" id="UP001320420"/>
    </source>
</evidence>
<sequence length="567" mass="61537">MAPELSAFEARRRANVANNQKLLKDTKELGASMRRAAAPPPKARPAPRKRKPAEPVQPTRTMPTRQSRRLAGGTAESDDVKAGDVPAELQLPARQPKRARIAGDRALSNLQVEGQRWSNGEALARFSQGAQPGMRTFTDEDIKDSSDEKLMSLRKGMNELKLYEGWQPNDIKITPERVYALTFHPTQDKPLILAGDKTGIMGIFDGSQATPDYPDDDDDDAAEDFVPPLPKIAAYTVHNRTISSVKVPLLDPNSVLTSSYDSSIRCLDLPTQVSSQLWAPDDEADELAITCLDVSPEAKDVIFFSTMEGSLGRFDRRTGSRGSKADIWSLADNKIGGFAVHPLLPHLVATASLDRTLKVWDLRKSYHAGVMDLSNYPIAVAITQSLGSYTHTNQYTLGKKTGMIKGKPPNSHPSLLGEHHSRLSVSHASWSRTGHLATSSYDDTVKLYDLSGAAKWKPGQSDLGDGDGDGLSLAPAHTIPHNNQTGRWVTILKPQWQASPADGVDKFAIANMNRFVDVYGSDGSQLAQLGGGEDSGIITAVPAVAELHPVRNWVAGATGSGKLCLWM</sequence>
<comment type="similarity">
    <text evidence="2 7">Belongs to the WD repeat DDB2/WDR76 family.</text>
</comment>
<keyword evidence="4 6" id="KW-0853">WD repeat</keyword>
<dbReference type="PANTHER" id="PTHR14773:SF0">
    <property type="entry name" value="WD REPEAT-CONTAINING PROTEIN 76"/>
    <property type="match status" value="1"/>
</dbReference>
<dbReference type="EMBL" id="JAKJXP020000002">
    <property type="protein sequence ID" value="KAK7757555.1"/>
    <property type="molecule type" value="Genomic_DNA"/>
</dbReference>
<keyword evidence="5" id="KW-0677">Repeat</keyword>
<evidence type="ECO:0000256" key="6">
    <source>
        <dbReference type="PROSITE-ProRule" id="PRU00221"/>
    </source>
</evidence>
<dbReference type="GO" id="GO:0006974">
    <property type="term" value="P:DNA damage response"/>
    <property type="evidence" value="ECO:0007669"/>
    <property type="project" value="UniProtKB-KW"/>
</dbReference>
<dbReference type="GO" id="GO:0005634">
    <property type="term" value="C:nucleus"/>
    <property type="evidence" value="ECO:0007669"/>
    <property type="project" value="TreeGrafter"/>
</dbReference>
<dbReference type="GO" id="GO:0003677">
    <property type="term" value="F:DNA binding"/>
    <property type="evidence" value="ECO:0007669"/>
    <property type="project" value="UniProtKB-UniRule"/>
</dbReference>
<dbReference type="PANTHER" id="PTHR14773">
    <property type="entry name" value="WD REPEAT-CONTAINING PROTEIN 76"/>
    <property type="match status" value="1"/>
</dbReference>
<dbReference type="AlphaFoldDB" id="A0AAN9V3Q3"/>
<feature type="region of interest" description="Disordered" evidence="8">
    <location>
        <begin position="1"/>
        <end position="87"/>
    </location>
</feature>
<dbReference type="InterPro" id="IPR036322">
    <property type="entry name" value="WD40_repeat_dom_sf"/>
</dbReference>
<evidence type="ECO:0000256" key="3">
    <source>
        <dbReference type="ARBA" id="ARBA00021132"/>
    </source>
</evidence>
<evidence type="ECO:0000256" key="7">
    <source>
        <dbReference type="RuleBase" id="RU365004"/>
    </source>
</evidence>
<evidence type="ECO:0000256" key="1">
    <source>
        <dbReference type="ARBA" id="ARBA00002653"/>
    </source>
</evidence>
<dbReference type="Proteomes" id="UP001320420">
    <property type="component" value="Unassembled WGS sequence"/>
</dbReference>